<evidence type="ECO:0000256" key="3">
    <source>
        <dbReference type="ARBA" id="ARBA00022448"/>
    </source>
</evidence>
<feature type="transmembrane region" description="Helical" evidence="9">
    <location>
        <begin position="368"/>
        <end position="386"/>
    </location>
</feature>
<dbReference type="GO" id="GO:1904680">
    <property type="term" value="F:peptide transmembrane transporter activity"/>
    <property type="evidence" value="ECO:0007669"/>
    <property type="project" value="InterPro"/>
</dbReference>
<evidence type="ECO:0000256" key="1">
    <source>
        <dbReference type="ARBA" id="ARBA00004651"/>
    </source>
</evidence>
<dbReference type="PANTHER" id="PTHR23517:SF15">
    <property type="entry name" value="PROTON-DEPENDENT OLIGOPEPTIDE FAMILY TRANSPORT PROTEIN"/>
    <property type="match status" value="1"/>
</dbReference>
<dbReference type="EMBL" id="CP012342">
    <property type="protein sequence ID" value="AKV58749.1"/>
    <property type="molecule type" value="Genomic_DNA"/>
</dbReference>
<comment type="similarity">
    <text evidence="2 8">Belongs to the major facilitator superfamily. Proton-dependent oligopeptide transporter (POT/PTR) (TC 2.A.17) family.</text>
</comment>
<keyword evidence="7 9" id="KW-0472">Membrane</keyword>
<dbReference type="AlphaFoldDB" id="A0A0K1RBH0"/>
<feature type="transmembrane region" description="Helical" evidence="9">
    <location>
        <begin position="343"/>
        <end position="362"/>
    </location>
</feature>
<dbReference type="Proteomes" id="UP000060016">
    <property type="component" value="Chromosome"/>
</dbReference>
<dbReference type="InterPro" id="IPR000109">
    <property type="entry name" value="POT_fam"/>
</dbReference>
<dbReference type="CDD" id="cd17346">
    <property type="entry name" value="MFS_DtpA_like"/>
    <property type="match status" value="1"/>
</dbReference>
<dbReference type="SUPFAM" id="SSF103473">
    <property type="entry name" value="MFS general substrate transporter"/>
    <property type="match status" value="1"/>
</dbReference>
<feature type="domain" description="Major facilitator superfamily (MFS) profile" evidence="10">
    <location>
        <begin position="8"/>
        <end position="460"/>
    </location>
</feature>
<evidence type="ECO:0000259" key="10">
    <source>
        <dbReference type="PROSITE" id="PS50850"/>
    </source>
</evidence>
<evidence type="ECO:0000313" key="11">
    <source>
        <dbReference type="EMBL" id="AKV58749.1"/>
    </source>
</evidence>
<feature type="transmembrane region" description="Helical" evidence="9">
    <location>
        <begin position="207"/>
        <end position="229"/>
    </location>
</feature>
<gene>
    <name evidence="11" type="ORF">AK829_05715</name>
</gene>
<proteinExistence type="inferred from homology"/>
<accession>A0A0K1RBH0</accession>
<keyword evidence="3 8" id="KW-0813">Transport</keyword>
<dbReference type="PROSITE" id="PS01023">
    <property type="entry name" value="PTR2_2"/>
    <property type="match status" value="1"/>
</dbReference>
<protein>
    <submittedName>
        <fullName evidence="11">Diguanylate cyclase</fullName>
    </submittedName>
</protein>
<organism evidence="11 12">
    <name type="scientific">Corynebacterium riegelii</name>
    <dbReference type="NCBI Taxonomy" id="156976"/>
    <lineage>
        <taxon>Bacteria</taxon>
        <taxon>Bacillati</taxon>
        <taxon>Actinomycetota</taxon>
        <taxon>Actinomycetes</taxon>
        <taxon>Mycobacteriales</taxon>
        <taxon>Corynebacteriaceae</taxon>
        <taxon>Corynebacterium</taxon>
    </lineage>
</organism>
<evidence type="ECO:0000313" key="12">
    <source>
        <dbReference type="Proteomes" id="UP000060016"/>
    </source>
</evidence>
<feature type="transmembrane region" description="Helical" evidence="9">
    <location>
        <begin position="79"/>
        <end position="99"/>
    </location>
</feature>
<dbReference type="GO" id="GO:0005886">
    <property type="term" value="C:plasma membrane"/>
    <property type="evidence" value="ECO:0007669"/>
    <property type="project" value="UniProtKB-SubCell"/>
</dbReference>
<dbReference type="KEGG" id="crie:AK829_05715"/>
<name>A0A0K1RBH0_9CORY</name>
<feature type="transmembrane region" description="Helical" evidence="9">
    <location>
        <begin position="49"/>
        <end position="67"/>
    </location>
</feature>
<feature type="transmembrane region" description="Helical" evidence="9">
    <location>
        <begin position="166"/>
        <end position="187"/>
    </location>
</feature>
<dbReference type="InterPro" id="IPR018456">
    <property type="entry name" value="PTR2_symporter_CS"/>
</dbReference>
<keyword evidence="12" id="KW-1185">Reference proteome</keyword>
<evidence type="ECO:0000256" key="5">
    <source>
        <dbReference type="ARBA" id="ARBA00022692"/>
    </source>
</evidence>
<feature type="transmembrane region" description="Helical" evidence="9">
    <location>
        <begin position="105"/>
        <end position="129"/>
    </location>
</feature>
<keyword evidence="6 9" id="KW-1133">Transmembrane helix</keyword>
<dbReference type="InterPro" id="IPR005279">
    <property type="entry name" value="Dipep/tripep_permease"/>
</dbReference>
<feature type="transmembrane region" description="Helical" evidence="9">
    <location>
        <begin position="12"/>
        <end position="37"/>
    </location>
</feature>
<dbReference type="NCBIfam" id="TIGR00924">
    <property type="entry name" value="yjdL_sub1_fam"/>
    <property type="match status" value="1"/>
</dbReference>
<reference evidence="11 12" key="1">
    <citation type="submission" date="2015-08" db="EMBL/GenBank/DDBJ databases">
        <authorList>
            <person name="Babu N.S."/>
            <person name="Beckwith C.J."/>
            <person name="Beseler K.G."/>
            <person name="Brison A."/>
            <person name="Carone J.V."/>
            <person name="Caskin T.P."/>
            <person name="Diamond M."/>
            <person name="Durham M.E."/>
            <person name="Foxe J.M."/>
            <person name="Go M."/>
            <person name="Henderson B.A."/>
            <person name="Jones I.B."/>
            <person name="McGettigan J.A."/>
            <person name="Micheletti S.J."/>
            <person name="Nasrallah M.E."/>
            <person name="Ortiz D."/>
            <person name="Piller C.R."/>
            <person name="Privatt S.R."/>
            <person name="Schneider S.L."/>
            <person name="Sharp S."/>
            <person name="Smith T.C."/>
            <person name="Stanton J.D."/>
            <person name="Ullery H.E."/>
            <person name="Wilson R.J."/>
            <person name="Serrano M.G."/>
            <person name="Buck G."/>
            <person name="Lee V."/>
            <person name="Wang Y."/>
            <person name="Carvalho R."/>
            <person name="Voegtly L."/>
            <person name="Shi R."/>
            <person name="Duckworth R."/>
            <person name="Johnson A."/>
            <person name="Loviza R."/>
            <person name="Walstead R."/>
            <person name="Shah Z."/>
            <person name="Kiflezghi M."/>
            <person name="Wade K."/>
            <person name="Ball S.L."/>
            <person name="Bradley K.W."/>
            <person name="Asai D.J."/>
            <person name="Bowman C.A."/>
            <person name="Russell D.A."/>
            <person name="Pope W.H."/>
            <person name="Jacobs-Sera D."/>
            <person name="Hendrix R.W."/>
            <person name="Hatfull G.F."/>
        </authorList>
    </citation>
    <scope>NUCLEOTIDE SEQUENCE [LARGE SCALE GENOMIC DNA]</scope>
    <source>
        <strain evidence="11 12">PUDD_83A45</strain>
    </source>
</reference>
<dbReference type="PROSITE" id="PS50850">
    <property type="entry name" value="MFS"/>
    <property type="match status" value="1"/>
</dbReference>
<dbReference type="PATRIC" id="fig|156976.3.peg.1135"/>
<comment type="subcellular location">
    <subcellularLocation>
        <location evidence="1">Cell membrane</location>
        <topology evidence="1">Multi-pass membrane protein</topology>
    </subcellularLocation>
    <subcellularLocation>
        <location evidence="8">Membrane</location>
        <topology evidence="8">Multi-pass membrane protein</topology>
    </subcellularLocation>
</comment>
<evidence type="ECO:0000256" key="8">
    <source>
        <dbReference type="RuleBase" id="RU003755"/>
    </source>
</evidence>
<evidence type="ECO:0000256" key="2">
    <source>
        <dbReference type="ARBA" id="ARBA00005982"/>
    </source>
</evidence>
<dbReference type="PANTHER" id="PTHR23517">
    <property type="entry name" value="RESISTANCE PROTEIN MDTM, PUTATIVE-RELATED-RELATED"/>
    <property type="match status" value="1"/>
</dbReference>
<dbReference type="InterPro" id="IPR020846">
    <property type="entry name" value="MFS_dom"/>
</dbReference>
<dbReference type="STRING" id="156976.AK829_05715"/>
<sequence length="465" mass="48727">MQKIEHRSSVVAALAGVEAWERFSFYGMQAILVYYLYRNLGMAEADATALIGAYGASLYLCTFAGGWIGDRVLGPERTLLTGCGLLVAGHVALALIPGFTGVGVGLILVALGSGFLKTAAITLLGMAYPASSGRRDAAFQIFYLGINLGALFGPLLTGWLSERYSFHVGFGAAAILMIIGAIFYAALRPRVIDALGRDAIGRPTHTAPARTVASAVVSTTALVVLAIVFLPPARLVLILLVCTVAAAATLFIQALTSPNTTAAERARVRQFIPLFVCSTAYWGLFAQTAGVFAVYSDQRLDRTIGSFTVPASWMQSLNPLYILLFSLPIAALLSRFSPRKHTVMGGGLALAGAGMFILLPFVGATAPIAALAACVLCMSLGELFIGPIGMSSTGAYAPEAFRTRFSALYFLTMAIGTSLAGTASSFYDPTDPAAERAYLIAVGMVPVVIGLAVVVGALRRRQAAA</sequence>
<feature type="transmembrane region" description="Helical" evidence="9">
    <location>
        <begin position="235"/>
        <end position="252"/>
    </location>
</feature>
<keyword evidence="4" id="KW-1003">Cell membrane</keyword>
<dbReference type="RefSeq" id="WP_052204992.1">
    <property type="nucleotide sequence ID" value="NZ_CP012342.1"/>
</dbReference>
<dbReference type="Pfam" id="PF00854">
    <property type="entry name" value="PTR2"/>
    <property type="match status" value="1"/>
</dbReference>
<feature type="transmembrane region" description="Helical" evidence="9">
    <location>
        <begin position="407"/>
        <end position="426"/>
    </location>
</feature>
<evidence type="ECO:0000256" key="6">
    <source>
        <dbReference type="ARBA" id="ARBA00022989"/>
    </source>
</evidence>
<dbReference type="InterPro" id="IPR050171">
    <property type="entry name" value="MFS_Transporters"/>
</dbReference>
<evidence type="ECO:0000256" key="7">
    <source>
        <dbReference type="ARBA" id="ARBA00023136"/>
    </source>
</evidence>
<feature type="transmembrane region" description="Helical" evidence="9">
    <location>
        <begin position="316"/>
        <end position="336"/>
    </location>
</feature>
<feature type="transmembrane region" description="Helical" evidence="9">
    <location>
        <begin position="141"/>
        <end position="160"/>
    </location>
</feature>
<dbReference type="GO" id="GO:0006857">
    <property type="term" value="P:oligopeptide transport"/>
    <property type="evidence" value="ECO:0007669"/>
    <property type="project" value="InterPro"/>
</dbReference>
<feature type="transmembrane region" description="Helical" evidence="9">
    <location>
        <begin position="438"/>
        <end position="458"/>
    </location>
</feature>
<evidence type="ECO:0000256" key="9">
    <source>
        <dbReference type="SAM" id="Phobius"/>
    </source>
</evidence>
<dbReference type="Gene3D" id="1.20.1250.20">
    <property type="entry name" value="MFS general substrate transporter like domains"/>
    <property type="match status" value="1"/>
</dbReference>
<feature type="transmembrane region" description="Helical" evidence="9">
    <location>
        <begin position="272"/>
        <end position="296"/>
    </location>
</feature>
<keyword evidence="5 8" id="KW-0812">Transmembrane</keyword>
<dbReference type="InterPro" id="IPR036259">
    <property type="entry name" value="MFS_trans_sf"/>
</dbReference>
<evidence type="ECO:0000256" key="4">
    <source>
        <dbReference type="ARBA" id="ARBA00022475"/>
    </source>
</evidence>